<dbReference type="GO" id="GO:0008902">
    <property type="term" value="F:hydroxymethylpyrimidine kinase activity"/>
    <property type="evidence" value="ECO:0007669"/>
    <property type="project" value="TreeGrafter"/>
</dbReference>
<dbReference type="PANTHER" id="PTHR20858">
    <property type="entry name" value="PHOSPHOMETHYLPYRIMIDINE KINASE"/>
    <property type="match status" value="1"/>
</dbReference>
<organism evidence="3 4">
    <name type="scientific">Grifola frondosa</name>
    <name type="common">Maitake</name>
    <name type="synonym">Polyporus frondosus</name>
    <dbReference type="NCBI Taxonomy" id="5627"/>
    <lineage>
        <taxon>Eukaryota</taxon>
        <taxon>Fungi</taxon>
        <taxon>Dikarya</taxon>
        <taxon>Basidiomycota</taxon>
        <taxon>Agaricomycotina</taxon>
        <taxon>Agaricomycetes</taxon>
        <taxon>Polyporales</taxon>
        <taxon>Grifolaceae</taxon>
        <taxon>Grifola</taxon>
    </lineage>
</organism>
<dbReference type="InterPro" id="IPR013749">
    <property type="entry name" value="PM/HMP-P_kinase-1"/>
</dbReference>
<evidence type="ECO:0000313" key="4">
    <source>
        <dbReference type="Proteomes" id="UP000092993"/>
    </source>
</evidence>
<dbReference type="STRING" id="5627.A0A1C7MF75"/>
<dbReference type="CDD" id="cd01169">
    <property type="entry name" value="HMPP_kinase"/>
    <property type="match status" value="1"/>
</dbReference>
<dbReference type="GO" id="GO:0009228">
    <property type="term" value="P:thiamine biosynthetic process"/>
    <property type="evidence" value="ECO:0007669"/>
    <property type="project" value="InterPro"/>
</dbReference>
<dbReference type="Gene3D" id="3.40.1190.20">
    <property type="match status" value="1"/>
</dbReference>
<proteinExistence type="predicted"/>
<feature type="domain" description="Pyridoxamine kinase/Phosphomethylpyrimidine kinase" evidence="2">
    <location>
        <begin position="243"/>
        <end position="317"/>
    </location>
</feature>
<dbReference type="OrthoDB" id="10028886at2759"/>
<dbReference type="GO" id="GO:0008972">
    <property type="term" value="F:phosphomethylpyrimidine kinase activity"/>
    <property type="evidence" value="ECO:0007669"/>
    <property type="project" value="InterPro"/>
</dbReference>
<accession>A0A1C7MF75</accession>
<comment type="caution">
    <text evidence="3">The sequence shown here is derived from an EMBL/GenBank/DDBJ whole genome shotgun (WGS) entry which is preliminary data.</text>
</comment>
<dbReference type="CDD" id="cd19367">
    <property type="entry name" value="TenA_C_ScTHI20-like"/>
    <property type="match status" value="1"/>
</dbReference>
<dbReference type="PANTHER" id="PTHR20858:SF17">
    <property type="entry name" value="HYDROXYMETHYLPYRIMIDINE_PHOSPHOMETHYLPYRIMIDINE KINASE THI20-RELATED"/>
    <property type="match status" value="1"/>
</dbReference>
<evidence type="ECO:0000259" key="1">
    <source>
        <dbReference type="Pfam" id="PF03070"/>
    </source>
</evidence>
<gene>
    <name evidence="3" type="ORF">A0H81_04926</name>
</gene>
<sequence>MALQGRHRDVVQRAVMSIAGTDPSGGAGIQADLKTFTALGCYGTAVVTALTAQNTTGVQAVHPAPPQFVEQQLRSVLADIDVRAIKTGMLFDADNTRAVARTLAAFYADAGAALPPLVCDPVCVSTSGHTLLHPDAIDVMVAELFPLVTLITPNKCEAELLLSRRGRPVKIDTLEDMVASAEQLLALGPKAALLKGGHITATRADVDRVVSQHPHIRVVSEGLLSENMEILQIVEEDAAAKILVVDVLRQADSTVFFISPRIESTSTHGTGCTLSAALACALSRGEDLIEATRQATTFTHLGIENALPIGHGFGPLNHLHGLVMRVVPLPTPSSPHPLTRTLIQSTQDTWKAYVEHDFVRQLARGTLPRECFLHFITQDYLYLKYYARAYGLLAAKSSSLDAIHAATQTIINIVNEVAMHKAYCAQWGISAADLEATPEEAATTAYGAYILDIGLQGDGAKLVVALAACLLGYGEVGLWLKKEAARPNTWVKLDNNPYTKWIDDYSGSEYQAAVQVGIATLEALAVADPPSPARFEEWRMVWEKCTRLEKGFWDASLGVQ</sequence>
<feature type="domain" description="Thiaminase-2/PQQC" evidence="1">
    <location>
        <begin position="345"/>
        <end position="557"/>
    </location>
</feature>
<dbReference type="NCBIfam" id="TIGR00097">
    <property type="entry name" value="HMP-P_kinase"/>
    <property type="match status" value="1"/>
</dbReference>
<dbReference type="Gene3D" id="1.20.910.10">
    <property type="entry name" value="Heme oxygenase-like"/>
    <property type="match status" value="1"/>
</dbReference>
<dbReference type="InterPro" id="IPR004305">
    <property type="entry name" value="Thiaminase-2/PQQC"/>
</dbReference>
<evidence type="ECO:0000259" key="2">
    <source>
        <dbReference type="Pfam" id="PF08543"/>
    </source>
</evidence>
<keyword evidence="3" id="KW-0418">Kinase</keyword>
<protein>
    <submittedName>
        <fullName evidence="3">Putative hydroxymethylpyrimidine/phosphomethylpyrimidine kinase 2</fullName>
    </submittedName>
</protein>
<dbReference type="InterPro" id="IPR004399">
    <property type="entry name" value="HMP/HMP-P_kinase_dom"/>
</dbReference>
<dbReference type="OMA" id="FWEMFPY"/>
<dbReference type="GO" id="GO:0005829">
    <property type="term" value="C:cytosol"/>
    <property type="evidence" value="ECO:0007669"/>
    <property type="project" value="TreeGrafter"/>
</dbReference>
<dbReference type="Pfam" id="PF03070">
    <property type="entry name" value="TENA_THI-4"/>
    <property type="match status" value="1"/>
</dbReference>
<reference evidence="3 4" key="1">
    <citation type="submission" date="2016-03" db="EMBL/GenBank/DDBJ databases">
        <title>Whole genome sequencing of Grifola frondosa 9006-11.</title>
        <authorList>
            <person name="Min B."/>
            <person name="Park H."/>
            <person name="Kim J.-G."/>
            <person name="Cho H."/>
            <person name="Oh Y.-L."/>
            <person name="Kong W.-S."/>
            <person name="Choi I.-G."/>
        </authorList>
    </citation>
    <scope>NUCLEOTIDE SEQUENCE [LARGE SCALE GENOMIC DNA]</scope>
    <source>
        <strain evidence="3 4">9006-11</strain>
    </source>
</reference>
<feature type="domain" description="Pyridoxamine kinase/Phosphomethylpyrimidine kinase" evidence="2">
    <location>
        <begin position="22"/>
        <end position="218"/>
    </location>
</feature>
<evidence type="ECO:0000313" key="3">
    <source>
        <dbReference type="EMBL" id="OBZ75462.1"/>
    </source>
</evidence>
<dbReference type="InterPro" id="IPR016084">
    <property type="entry name" value="Haem_Oase-like_multi-hlx"/>
</dbReference>
<dbReference type="InterPro" id="IPR029056">
    <property type="entry name" value="Ribokinase-like"/>
</dbReference>
<keyword evidence="3" id="KW-0808">Transferase</keyword>
<keyword evidence="4" id="KW-1185">Reference proteome</keyword>
<dbReference type="AlphaFoldDB" id="A0A1C7MF75"/>
<dbReference type="Pfam" id="PF08543">
    <property type="entry name" value="Phos_pyr_kin"/>
    <property type="match status" value="2"/>
</dbReference>
<dbReference type="Proteomes" id="UP000092993">
    <property type="component" value="Unassembled WGS sequence"/>
</dbReference>
<dbReference type="SUPFAM" id="SSF53613">
    <property type="entry name" value="Ribokinase-like"/>
    <property type="match status" value="1"/>
</dbReference>
<dbReference type="EMBL" id="LUGG01000004">
    <property type="protein sequence ID" value="OBZ75462.1"/>
    <property type="molecule type" value="Genomic_DNA"/>
</dbReference>
<dbReference type="SUPFAM" id="SSF48613">
    <property type="entry name" value="Heme oxygenase-like"/>
    <property type="match status" value="1"/>
</dbReference>
<name>A0A1C7MF75_GRIFR</name>